<comment type="caution">
    <text evidence="2">The sequence shown here is derived from an EMBL/GenBank/DDBJ whole genome shotgun (WGS) entry which is preliminary data.</text>
</comment>
<dbReference type="EMBL" id="JBBNAE010000001">
    <property type="protein sequence ID" value="KAK9155574.1"/>
    <property type="molecule type" value="Genomic_DNA"/>
</dbReference>
<feature type="compositionally biased region" description="Basic residues" evidence="1">
    <location>
        <begin position="79"/>
        <end position="96"/>
    </location>
</feature>
<sequence>MKTNALKPPSPIAPITVKPPVDLAAPKAHAVALVAPKSANSLPKPPTTFVAPKPLTTLGAPKAKAKVDSVDRTNANTNKKWKRKGNGKGKERKRRNLLNLAIN</sequence>
<organism evidence="2 3">
    <name type="scientific">Stephania japonica</name>
    <dbReference type="NCBI Taxonomy" id="461633"/>
    <lineage>
        <taxon>Eukaryota</taxon>
        <taxon>Viridiplantae</taxon>
        <taxon>Streptophyta</taxon>
        <taxon>Embryophyta</taxon>
        <taxon>Tracheophyta</taxon>
        <taxon>Spermatophyta</taxon>
        <taxon>Magnoliopsida</taxon>
        <taxon>Ranunculales</taxon>
        <taxon>Menispermaceae</taxon>
        <taxon>Menispermoideae</taxon>
        <taxon>Cissampelideae</taxon>
        <taxon>Stephania</taxon>
    </lineage>
</organism>
<proteinExistence type="predicted"/>
<evidence type="ECO:0000313" key="3">
    <source>
        <dbReference type="Proteomes" id="UP001417504"/>
    </source>
</evidence>
<accession>A0AAP0PV34</accession>
<gene>
    <name evidence="2" type="ORF">Sjap_003054</name>
</gene>
<evidence type="ECO:0000256" key="1">
    <source>
        <dbReference type="SAM" id="MobiDB-lite"/>
    </source>
</evidence>
<name>A0AAP0PV34_9MAGN</name>
<keyword evidence="3" id="KW-1185">Reference proteome</keyword>
<reference evidence="2 3" key="1">
    <citation type="submission" date="2024-01" db="EMBL/GenBank/DDBJ databases">
        <title>Genome assemblies of Stephania.</title>
        <authorList>
            <person name="Yang L."/>
        </authorList>
    </citation>
    <scope>NUCLEOTIDE SEQUENCE [LARGE SCALE GENOMIC DNA]</scope>
    <source>
        <strain evidence="2">QJT</strain>
        <tissue evidence="2">Leaf</tissue>
    </source>
</reference>
<protein>
    <submittedName>
        <fullName evidence="2">Uncharacterized protein</fullName>
    </submittedName>
</protein>
<dbReference type="AlphaFoldDB" id="A0AAP0PV34"/>
<feature type="region of interest" description="Disordered" evidence="1">
    <location>
        <begin position="60"/>
        <end position="103"/>
    </location>
</feature>
<dbReference type="Proteomes" id="UP001417504">
    <property type="component" value="Unassembled WGS sequence"/>
</dbReference>
<evidence type="ECO:0000313" key="2">
    <source>
        <dbReference type="EMBL" id="KAK9155574.1"/>
    </source>
</evidence>